<protein>
    <submittedName>
        <fullName evidence="1">Uncharacterized protein</fullName>
    </submittedName>
</protein>
<dbReference type="EMBL" id="MN740595">
    <property type="protein sequence ID" value="QHS78177.1"/>
    <property type="molecule type" value="Genomic_DNA"/>
</dbReference>
<proteinExistence type="predicted"/>
<accession>A0A6C0AEH9</accession>
<sequence length="37" mass="3970">MLKFSSASLLPPCLKTLLISFGIIVSNSPLHINLGFP</sequence>
<dbReference type="AlphaFoldDB" id="A0A6C0AEH9"/>
<evidence type="ECO:0000313" key="1">
    <source>
        <dbReference type="EMBL" id="QHS78177.1"/>
    </source>
</evidence>
<reference evidence="1" key="1">
    <citation type="journal article" date="2020" name="Nature">
        <title>Giant virus diversity and host interactions through global metagenomics.</title>
        <authorList>
            <person name="Schulz F."/>
            <person name="Roux S."/>
            <person name="Paez-Espino D."/>
            <person name="Jungbluth S."/>
            <person name="Walsh D.A."/>
            <person name="Denef V.J."/>
            <person name="McMahon K.D."/>
            <person name="Konstantinidis K.T."/>
            <person name="Eloe-Fadrosh E.A."/>
            <person name="Kyrpides N.C."/>
            <person name="Woyke T."/>
        </authorList>
    </citation>
    <scope>NUCLEOTIDE SEQUENCE</scope>
    <source>
        <strain evidence="1">GVMAG-S-1021933-23</strain>
    </source>
</reference>
<name>A0A6C0AEH9_9ZZZZ</name>
<organism evidence="1">
    <name type="scientific">viral metagenome</name>
    <dbReference type="NCBI Taxonomy" id="1070528"/>
    <lineage>
        <taxon>unclassified sequences</taxon>
        <taxon>metagenomes</taxon>
        <taxon>organismal metagenomes</taxon>
    </lineage>
</organism>